<dbReference type="Pfam" id="PF00651">
    <property type="entry name" value="BTB"/>
    <property type="match status" value="1"/>
</dbReference>
<dbReference type="Pfam" id="PF24681">
    <property type="entry name" value="Kelch_KLHDC2_KLHL20_DRC7"/>
    <property type="match status" value="1"/>
</dbReference>
<evidence type="ECO:0000256" key="2">
    <source>
        <dbReference type="ARBA" id="ARBA00022737"/>
    </source>
</evidence>
<dbReference type="InterPro" id="IPR000210">
    <property type="entry name" value="BTB/POZ_dom"/>
</dbReference>
<reference evidence="4" key="1">
    <citation type="submission" date="2023-05" db="EMBL/GenBank/DDBJ databases">
        <authorList>
            <person name="Stuckert A."/>
        </authorList>
    </citation>
    <scope>NUCLEOTIDE SEQUENCE</scope>
</reference>
<dbReference type="InterPro" id="IPR015915">
    <property type="entry name" value="Kelch-typ_b-propeller"/>
</dbReference>
<proteinExistence type="predicted"/>
<dbReference type="InterPro" id="IPR011705">
    <property type="entry name" value="BACK"/>
</dbReference>
<comment type="caution">
    <text evidence="4">The sequence shown here is derived from an EMBL/GenBank/DDBJ whole genome shotgun (WGS) entry which is preliminary data.</text>
</comment>
<dbReference type="Gene3D" id="3.30.710.10">
    <property type="entry name" value="Potassium Channel Kv1.1, Chain A"/>
    <property type="match status" value="1"/>
</dbReference>
<dbReference type="SUPFAM" id="SSF117281">
    <property type="entry name" value="Kelch motif"/>
    <property type="match status" value="1"/>
</dbReference>
<evidence type="ECO:0000313" key="4">
    <source>
        <dbReference type="EMBL" id="CAI9586617.1"/>
    </source>
</evidence>
<gene>
    <name evidence="4" type="ORF">SPARVUS_LOCUS10398006</name>
</gene>
<dbReference type="SMART" id="SM00612">
    <property type="entry name" value="Kelch"/>
    <property type="match status" value="5"/>
</dbReference>
<dbReference type="Proteomes" id="UP001162483">
    <property type="component" value="Unassembled WGS sequence"/>
</dbReference>
<dbReference type="SMART" id="SM00875">
    <property type="entry name" value="BACK"/>
    <property type="match status" value="1"/>
</dbReference>
<dbReference type="SUPFAM" id="SSF54695">
    <property type="entry name" value="POZ domain"/>
    <property type="match status" value="1"/>
</dbReference>
<dbReference type="Pfam" id="PF01344">
    <property type="entry name" value="Kelch_1"/>
    <property type="match status" value="1"/>
</dbReference>
<dbReference type="Pfam" id="PF07707">
    <property type="entry name" value="BACK"/>
    <property type="match status" value="1"/>
</dbReference>
<name>A0ABN9EPH6_9NEOB</name>
<dbReference type="Gene3D" id="2.120.10.80">
    <property type="entry name" value="Kelch-type beta propeller"/>
    <property type="match status" value="1"/>
</dbReference>
<dbReference type="PANTHER" id="PTHR24412:SF187">
    <property type="entry name" value="KELCH-LIKE PROTEIN 35"/>
    <property type="match status" value="1"/>
</dbReference>
<evidence type="ECO:0000256" key="1">
    <source>
        <dbReference type="ARBA" id="ARBA00022441"/>
    </source>
</evidence>
<accession>A0ABN9EPH6</accession>
<keyword evidence="1" id="KW-0880">Kelch repeat</keyword>
<dbReference type="EMBL" id="CATNWA010015767">
    <property type="protein sequence ID" value="CAI9586617.1"/>
    <property type="molecule type" value="Genomic_DNA"/>
</dbReference>
<keyword evidence="2" id="KW-0677">Repeat</keyword>
<protein>
    <recommendedName>
        <fullName evidence="3">BACK domain-containing protein</fullName>
    </recommendedName>
</protein>
<organism evidence="4 5">
    <name type="scientific">Staurois parvus</name>
    <dbReference type="NCBI Taxonomy" id="386267"/>
    <lineage>
        <taxon>Eukaryota</taxon>
        <taxon>Metazoa</taxon>
        <taxon>Chordata</taxon>
        <taxon>Craniata</taxon>
        <taxon>Vertebrata</taxon>
        <taxon>Euteleostomi</taxon>
        <taxon>Amphibia</taxon>
        <taxon>Batrachia</taxon>
        <taxon>Anura</taxon>
        <taxon>Neobatrachia</taxon>
        <taxon>Ranoidea</taxon>
        <taxon>Ranidae</taxon>
        <taxon>Staurois</taxon>
    </lineage>
</organism>
<dbReference type="PANTHER" id="PTHR24412">
    <property type="entry name" value="KELCH PROTEIN"/>
    <property type="match status" value="1"/>
</dbReference>
<sequence length="482" mass="53942">MALVLDFMYEGRITIQEENVQEILWMSDFLDISSLRNLCVKFLESQLDPLNCVGIKKIADTLSIPSLSDKTSKMMLERFTEVSIQEEFLDLSKEELIEYLSSDDLVVPKEEVVFEAVLRWYKKNETRGEKVLKDLLEHVRLPMLDPAYFLEKVEMDKVIQDSPECVPLLYEAQLYHILGDTGNSIRMRPRRFMDLSEMIVAIGGCDKRGALKLPYIDSYDPKTGQGMGLSGLPGYIKSEMATCVLKNNIYISGGHIDSRHVWMLNVHVNSWVKVASLSTGRWRHGMVTLKGQIYAVGGFDGQSRLSTMERYSSFTNAWTAATPMLEAVSSAGVVTCKNKLYVIGGAVNDHQSTDKVQCYDPVEDKWTYRSPAPFCKDCISAVEIDGLIYVVGGLMSTIFKYQPEPDVWSEVAALPGVLESCGVTVCGGKIYILGGRDENGEGTEKTFVYDPKTNIVSEGQPLLRGISHHGCVTPFCEDRAHD</sequence>
<evidence type="ECO:0000313" key="5">
    <source>
        <dbReference type="Proteomes" id="UP001162483"/>
    </source>
</evidence>
<evidence type="ECO:0000259" key="3">
    <source>
        <dbReference type="SMART" id="SM00875"/>
    </source>
</evidence>
<dbReference type="InterPro" id="IPR011333">
    <property type="entry name" value="SKP1/BTB/POZ_sf"/>
</dbReference>
<dbReference type="Gene3D" id="1.25.40.420">
    <property type="match status" value="1"/>
</dbReference>
<dbReference type="InterPro" id="IPR006652">
    <property type="entry name" value="Kelch_1"/>
</dbReference>
<keyword evidence="5" id="KW-1185">Reference proteome</keyword>
<feature type="domain" description="BACK" evidence="3">
    <location>
        <begin position="52"/>
        <end position="154"/>
    </location>
</feature>